<sequence>MHFKGESQQHFSLRKLTIGVASVIIGTTFMFFGGHAVHADDLSRDAEQTSSVVQKQSSEKIDVDAVKEADNVSNQRQDLPRRY</sequence>
<evidence type="ECO:0000313" key="12">
    <source>
        <dbReference type="EMBL" id="RXF58963.1"/>
    </source>
</evidence>
<accession>A0A6P1TW91</accession>
<dbReference type="InterPro" id="IPR005877">
    <property type="entry name" value="YSIRK_signal_dom"/>
</dbReference>
<dbReference type="NCBIfam" id="TIGR01168">
    <property type="entry name" value="YSIRK_signal"/>
    <property type="match status" value="1"/>
</dbReference>
<dbReference type="EMBL" id="VUAV01000037">
    <property type="protein sequence ID" value="KAA8812308.1"/>
    <property type="molecule type" value="Genomic_DNA"/>
</dbReference>
<dbReference type="EMBL" id="CP047142">
    <property type="protein sequence ID" value="QHQ67198.1"/>
    <property type="molecule type" value="Genomic_DNA"/>
</dbReference>
<dbReference type="EMBL" id="VUAO01000036">
    <property type="protein sequence ID" value="KAA8796317.1"/>
    <property type="molecule type" value="Genomic_DNA"/>
</dbReference>
<accession>A0A135YPC3</accession>
<evidence type="ECO:0000313" key="20">
    <source>
        <dbReference type="Proteomes" id="UP000430323"/>
    </source>
</evidence>
<feature type="domain" description="YSIRK Gram-positive signal peptide" evidence="3">
    <location>
        <begin position="6"/>
        <end position="31"/>
    </location>
</feature>
<keyword evidence="23" id="KW-1185">Reference proteome</keyword>
<evidence type="ECO:0000259" key="3">
    <source>
        <dbReference type="Pfam" id="PF04650"/>
    </source>
</evidence>
<evidence type="ECO:0000313" key="16">
    <source>
        <dbReference type="Proteomes" id="UP000289808"/>
    </source>
</evidence>
<dbReference type="Proteomes" id="UP000322051">
    <property type="component" value="Unassembled WGS sequence"/>
</dbReference>
<dbReference type="Proteomes" id="UP000464915">
    <property type="component" value="Chromosome"/>
</dbReference>
<evidence type="ECO:0000313" key="10">
    <source>
        <dbReference type="EMBL" id="PJZ16044.1"/>
    </source>
</evidence>
<dbReference type="EMBL" id="JBETVU010000012">
    <property type="protein sequence ID" value="MES5150417.1"/>
    <property type="molecule type" value="Genomic_DNA"/>
</dbReference>
<dbReference type="Proteomes" id="UP000430323">
    <property type="component" value="Unassembled WGS sequence"/>
</dbReference>
<evidence type="ECO:0000313" key="21">
    <source>
        <dbReference type="Proteomes" id="UP000460132"/>
    </source>
</evidence>
<dbReference type="AlphaFoldDB" id="A0A135YPC3"/>
<dbReference type="EMBL" id="LYQW01000010">
    <property type="protein sequence ID" value="OXC23351.1"/>
    <property type="molecule type" value="Genomic_DNA"/>
</dbReference>
<reference evidence="10 15" key="2">
    <citation type="submission" date="2016-10" db="EMBL/GenBank/DDBJ databases">
        <title>WGS of isloates from the oral cavity of healthy individuals.</title>
        <authorList>
            <person name="Sharma S."/>
            <person name="Pal V.K."/>
            <person name="Patil P.B."/>
            <person name="Korpole S."/>
            <person name="Grover V."/>
        </authorList>
    </citation>
    <scope>NUCLEOTIDE SEQUENCE [LARGE SCALE GENOMIC DNA]</scope>
    <source>
        <strain evidence="10 15">DISK12</strain>
    </source>
</reference>
<dbReference type="Proteomes" id="UP000231914">
    <property type="component" value="Unassembled WGS sequence"/>
</dbReference>
<dbReference type="EMBL" id="SCLX01000010">
    <property type="protein sequence ID" value="RXF58963.1"/>
    <property type="molecule type" value="Genomic_DNA"/>
</dbReference>
<dbReference type="Proteomes" id="UP000460132">
    <property type="component" value="Unassembled WGS sequence"/>
</dbReference>
<evidence type="ECO:0000313" key="7">
    <source>
        <dbReference type="EMBL" id="MES5150417.1"/>
    </source>
</evidence>
<evidence type="ECO:0000313" key="13">
    <source>
        <dbReference type="EMBL" id="TDN34513.1"/>
    </source>
</evidence>
<reference evidence="13 17" key="3">
    <citation type="submission" date="2017-06" db="EMBL/GenBank/DDBJ databases">
        <authorList>
            <person name="Swanenburg J."/>
            <person name="Kort R."/>
        </authorList>
    </citation>
    <scope>NUCLEOTIDE SEQUENCE [LARGE SCALE GENOMIC DNA]</scope>
    <source>
        <strain evidence="13 17">RL05</strain>
    </source>
</reference>
<proteinExistence type="predicted"/>
<reference evidence="12 16" key="4">
    <citation type="submission" date="2019-01" db="EMBL/GenBank/DDBJ databases">
        <title>The genome sequence of Lactobacillus crispatus L49.</title>
        <authorList>
            <person name="Zhong J."/>
            <person name="Zhang J."/>
        </authorList>
    </citation>
    <scope>NUCLEOTIDE SEQUENCE [LARGE SCALE GENOMIC DNA]</scope>
    <source>
        <strain evidence="12 16">L49</strain>
    </source>
</reference>
<keyword evidence="1" id="KW-0732">Signal</keyword>
<dbReference type="EMBL" id="WWFF01000014">
    <property type="protein sequence ID" value="MYN54492.1"/>
    <property type="molecule type" value="Genomic_DNA"/>
</dbReference>
<name>A0A135YPC3_9LACO</name>
<dbReference type="Proteomes" id="UP000295195">
    <property type="component" value="Unassembled WGS sequence"/>
</dbReference>
<reference evidence="9 14" key="1">
    <citation type="submission" date="2016-05" db="EMBL/GenBank/DDBJ databases">
        <authorList>
            <person name="Johnson T.J."/>
            <person name="Youmans B.P."/>
            <person name="Case K.A."/>
        </authorList>
    </citation>
    <scope>NUCLEOTIDE SEQUENCE [LARGE SCALE GENOMIC DNA]</scope>
    <source>
        <strain evidence="9 14">UMNLC6</strain>
    </source>
</reference>
<reference evidence="11 22" key="7">
    <citation type="submission" date="2019-12" db="EMBL/GenBank/DDBJ databases">
        <title>Complete Genome Sequences of Lactobacillus strains, C25 and P38, Isolated from Chicken Cecum.</title>
        <authorList>
            <person name="Hassan H.M."/>
            <person name="Mendoza M."/>
            <person name="Rezvani M."/>
            <person name="Koci M.D."/>
            <person name="Dickey A.N."/>
            <person name="Scholl E.H."/>
        </authorList>
    </citation>
    <scope>NUCLEOTIDE SEQUENCE [LARGE SCALE GENOMIC DNA]</scope>
    <source>
        <strain evidence="11 22">C25</strain>
    </source>
</reference>
<dbReference type="RefSeq" id="WP_005720610.1">
    <property type="nucleotide sequence ID" value="NZ_CAZZQD010000001.1"/>
</dbReference>
<evidence type="ECO:0000313" key="15">
    <source>
        <dbReference type="Proteomes" id="UP000231914"/>
    </source>
</evidence>
<evidence type="ECO:0000313" key="6">
    <source>
        <dbReference type="EMBL" id="KAB1977034.1"/>
    </source>
</evidence>
<reference evidence="7" key="9">
    <citation type="submission" date="2024-06" db="EMBL/GenBank/DDBJ databases">
        <title>Vaginal Lactobacillus fatty acid response mechanisms reveal a metabolite-targeted strategy for bacterial vaginosis treatment.</title>
        <authorList>
            <person name="Zhu M."/>
            <person name="Blainey P.C."/>
            <person name="Bloom S.M."/>
            <person name="Kwon D.S."/>
        </authorList>
    </citation>
    <scope>NUCLEOTIDE SEQUENCE</scope>
    <source>
        <strain evidence="7">194_F1_1</strain>
    </source>
</reference>
<reference evidence="8 21" key="8">
    <citation type="submission" date="2020-01" db="EMBL/GenBank/DDBJ databases">
        <title>Vaginal microbiome of pregnant Indian women: Insights into the genome of dominants Lactobacillus species.</title>
        <authorList>
            <person name="Das B."/>
            <person name="Mehta O."/>
            <person name="Ghosh T.S."/>
            <person name="Kothidar A."/>
            <person name="Gowtham M.R."/>
            <person name="Mitra R."/>
            <person name="Kshetrapal P."/>
            <person name="Wadhwa N."/>
            <person name="Thiruvengadam R."/>
            <person name="Nair G.B."/>
            <person name="Bhatnagar S."/>
            <person name="Pore S."/>
        </authorList>
    </citation>
    <scope>NUCLEOTIDE SEQUENCE [LARGE SCALE GENOMIC DNA]</scope>
    <source>
        <strain evidence="8 21">Indica2</strain>
    </source>
</reference>
<evidence type="ECO:0000313" key="17">
    <source>
        <dbReference type="Proteomes" id="UP000295195"/>
    </source>
</evidence>
<evidence type="ECO:0000256" key="2">
    <source>
        <dbReference type="SAM" id="MobiDB-lite"/>
    </source>
</evidence>
<evidence type="ECO:0000313" key="14">
    <source>
        <dbReference type="Proteomes" id="UP000198437"/>
    </source>
</evidence>
<organism evidence="13 17">
    <name type="scientific">Lactobacillus crispatus</name>
    <dbReference type="NCBI Taxonomy" id="47770"/>
    <lineage>
        <taxon>Bacteria</taxon>
        <taxon>Bacillati</taxon>
        <taxon>Bacillota</taxon>
        <taxon>Bacilli</taxon>
        <taxon>Lactobacillales</taxon>
        <taxon>Lactobacillaceae</taxon>
        <taxon>Lactobacillus</taxon>
    </lineage>
</organism>
<evidence type="ECO:0000313" key="5">
    <source>
        <dbReference type="EMBL" id="KAA8812308.1"/>
    </source>
</evidence>
<dbReference type="Pfam" id="PF04650">
    <property type="entry name" value="YSIRK_signal"/>
    <property type="match status" value="1"/>
</dbReference>
<evidence type="ECO:0000313" key="19">
    <source>
        <dbReference type="Proteomes" id="UP000324504"/>
    </source>
</evidence>
<evidence type="ECO:0000313" key="4">
    <source>
        <dbReference type="EMBL" id="KAA8796317.1"/>
    </source>
</evidence>
<dbReference type="EMBL" id="WBOB01000016">
    <property type="protein sequence ID" value="KAB1977034.1"/>
    <property type="molecule type" value="Genomic_DNA"/>
</dbReference>
<dbReference type="Proteomes" id="UP000198437">
    <property type="component" value="Unassembled WGS sequence"/>
</dbReference>
<evidence type="ECO:0000256" key="1">
    <source>
        <dbReference type="ARBA" id="ARBA00022729"/>
    </source>
</evidence>
<evidence type="ECO:0000313" key="22">
    <source>
        <dbReference type="Proteomes" id="UP000464915"/>
    </source>
</evidence>
<protein>
    <submittedName>
        <fullName evidence="4">YSIRK-type signal peptide-containing protein</fullName>
    </submittedName>
</protein>
<dbReference type="EMBL" id="NKLP01000007">
    <property type="protein sequence ID" value="TDN34513.1"/>
    <property type="molecule type" value="Genomic_DNA"/>
</dbReference>
<dbReference type="EMBL" id="MKXG01000207">
    <property type="protein sequence ID" value="PJZ16044.1"/>
    <property type="molecule type" value="Genomic_DNA"/>
</dbReference>
<reference evidence="18 19" key="5">
    <citation type="submission" date="2019-09" db="EMBL/GenBank/DDBJ databases">
        <title>Comparative analysis of L. crispatus genomes revealed niche specific adaptation to different host and body sites.</title>
        <authorList>
            <person name="Pan M."/>
            <person name="Hidalgo-Cantabrana C."/>
            <person name="Barrangou R."/>
        </authorList>
    </citation>
    <scope>NUCLEOTIDE SEQUENCE [LARGE SCALE GENOMIC DNA]</scope>
    <source>
        <strain evidence="5 19">NCK2488</strain>
        <strain evidence="4 18">NCK973</strain>
    </source>
</reference>
<reference evidence="6 20" key="6">
    <citation type="submission" date="2019-09" db="EMBL/GenBank/DDBJ databases">
        <title>Investigation of probiotic properties of different lactic acid bacteria.</title>
        <authorList>
            <person name="Jaomanjaka F."/>
            <person name="Blanc P."/>
        </authorList>
    </citation>
    <scope>NUCLEOTIDE SEQUENCE [LARGE SCALE GENOMIC DNA]</scope>
    <source>
        <strain evidence="6 20">BIO6272</strain>
    </source>
</reference>
<dbReference type="Proteomes" id="UP000324504">
    <property type="component" value="Unassembled WGS sequence"/>
</dbReference>
<dbReference type="Proteomes" id="UP000289808">
    <property type="component" value="Unassembled WGS sequence"/>
</dbReference>
<feature type="region of interest" description="Disordered" evidence="2">
    <location>
        <begin position="63"/>
        <end position="83"/>
    </location>
</feature>
<evidence type="ECO:0000313" key="23">
    <source>
        <dbReference type="Proteomes" id="UP001434419"/>
    </source>
</evidence>
<evidence type="ECO:0000313" key="8">
    <source>
        <dbReference type="EMBL" id="MYN54492.1"/>
    </source>
</evidence>
<dbReference type="Proteomes" id="UP001434419">
    <property type="component" value="Unassembled WGS sequence"/>
</dbReference>
<evidence type="ECO:0000313" key="9">
    <source>
        <dbReference type="EMBL" id="OXC23351.1"/>
    </source>
</evidence>
<evidence type="ECO:0000313" key="11">
    <source>
        <dbReference type="EMBL" id="QHQ67198.1"/>
    </source>
</evidence>
<evidence type="ECO:0000313" key="18">
    <source>
        <dbReference type="Proteomes" id="UP000322051"/>
    </source>
</evidence>
<gene>
    <name evidence="7" type="ORF">ABVC42_10970</name>
    <name evidence="9" type="ORF">AYP82_07350</name>
    <name evidence="10" type="ORF">BHU41_01555</name>
    <name evidence="13" type="ORF">CEE75_00490</name>
    <name evidence="12" type="ORF">ERD32_02860</name>
    <name evidence="4" type="ORF">F1C02_10085</name>
    <name evidence="5" type="ORF">F1C09_06910</name>
    <name evidence="6" type="ORF">F8251_04490</name>
    <name evidence="11" type="ORF">GSR61_00370</name>
    <name evidence="8" type="ORF">GTK63_09345</name>
</gene>